<keyword evidence="1" id="KW-0732">Signal</keyword>
<evidence type="ECO:0008006" key="4">
    <source>
        <dbReference type="Google" id="ProtNLM"/>
    </source>
</evidence>
<evidence type="ECO:0000313" key="2">
    <source>
        <dbReference type="EMBL" id="MDO7873254.1"/>
    </source>
</evidence>
<name>A0ABT9B4R4_9BACT</name>
<organism evidence="2 3">
    <name type="scientific">Hymenobacter aranciens</name>
    <dbReference type="NCBI Taxonomy" id="3063996"/>
    <lineage>
        <taxon>Bacteria</taxon>
        <taxon>Pseudomonadati</taxon>
        <taxon>Bacteroidota</taxon>
        <taxon>Cytophagia</taxon>
        <taxon>Cytophagales</taxon>
        <taxon>Hymenobacteraceae</taxon>
        <taxon>Hymenobacter</taxon>
    </lineage>
</organism>
<gene>
    <name evidence="2" type="ORF">Q5H93_00810</name>
</gene>
<reference evidence="2" key="1">
    <citation type="submission" date="2023-07" db="EMBL/GenBank/DDBJ databases">
        <authorList>
            <person name="Kim M.K."/>
        </authorList>
    </citation>
    <scope>NUCLEOTIDE SEQUENCE</scope>
    <source>
        <strain evidence="2">ASUV-10-1</strain>
    </source>
</reference>
<evidence type="ECO:0000256" key="1">
    <source>
        <dbReference type="SAM" id="SignalP"/>
    </source>
</evidence>
<dbReference type="PROSITE" id="PS51257">
    <property type="entry name" value="PROKAR_LIPOPROTEIN"/>
    <property type="match status" value="1"/>
</dbReference>
<proteinExistence type="predicted"/>
<accession>A0ABT9B4R4</accession>
<comment type="caution">
    <text evidence="2">The sequence shown here is derived from an EMBL/GenBank/DDBJ whole genome shotgun (WGS) entry which is preliminary data.</text>
</comment>
<dbReference type="Proteomes" id="UP001176429">
    <property type="component" value="Unassembled WGS sequence"/>
</dbReference>
<sequence length="168" mass="17590">MTKISTCLVALSLGLLLASCGGSGNSNPTPSVSPRTQLLTTPKWRISGISQALTFNGQTITTNAYAGVSSCRKDDFGKFNVDKTVVTDEGATKCSSSAPQSKTGTWSFNTAETEITVVDPNPTPGSIGNATAEILQMTATNMQLRTTTTQTQAGYPITVVLTTDYIAL</sequence>
<dbReference type="RefSeq" id="WP_305004568.1">
    <property type="nucleotide sequence ID" value="NZ_JAUQSY010000001.1"/>
</dbReference>
<evidence type="ECO:0000313" key="3">
    <source>
        <dbReference type="Proteomes" id="UP001176429"/>
    </source>
</evidence>
<dbReference type="EMBL" id="JAUQSY010000001">
    <property type="protein sequence ID" value="MDO7873254.1"/>
    <property type="molecule type" value="Genomic_DNA"/>
</dbReference>
<feature type="signal peptide" evidence="1">
    <location>
        <begin position="1"/>
        <end position="26"/>
    </location>
</feature>
<keyword evidence="3" id="KW-1185">Reference proteome</keyword>
<feature type="chain" id="PRO_5046352266" description="Lipocalin-like domain-containing protein" evidence="1">
    <location>
        <begin position="27"/>
        <end position="168"/>
    </location>
</feature>
<protein>
    <recommendedName>
        <fullName evidence="4">Lipocalin-like domain-containing protein</fullName>
    </recommendedName>
</protein>